<name>A0AAN6H1R0_9PEZI</name>
<dbReference type="EMBL" id="JAUJLE010000542">
    <property type="protein sequence ID" value="KAK0953644.1"/>
    <property type="molecule type" value="Genomic_DNA"/>
</dbReference>
<dbReference type="AlphaFoldDB" id="A0AAN6H1R0"/>
<sequence length="188" mass="21277">MSLGATEHQQEELGALLEVAVATPPSSPIELKITTSTTCGMADEPESLLFTLPPELRDMIYDFALGPKRFHLSHATRDPVIIQLSQQIRLEALPRFYRHTIFCFNGQYPSSDAFRWLVARPKYAIRLITSIEFVYRSDIFAGLKQSGRTMGEYLCAQCKKELRTVGIVLRKEVLRAVAEEVTVAEEDR</sequence>
<accession>A0AAN6H1R0</accession>
<dbReference type="Proteomes" id="UP001175353">
    <property type="component" value="Unassembled WGS sequence"/>
</dbReference>
<gene>
    <name evidence="1" type="ORF">LTR91_023744</name>
</gene>
<reference evidence="1" key="1">
    <citation type="submission" date="2023-06" db="EMBL/GenBank/DDBJ databases">
        <title>Black Yeasts Isolated from many extreme environments.</title>
        <authorList>
            <person name="Coleine C."/>
            <person name="Stajich J.E."/>
            <person name="Selbmann L."/>
        </authorList>
    </citation>
    <scope>NUCLEOTIDE SEQUENCE</scope>
    <source>
        <strain evidence="1">CCFEE 5200</strain>
    </source>
</reference>
<keyword evidence="2" id="KW-1185">Reference proteome</keyword>
<protein>
    <submittedName>
        <fullName evidence="1">Uncharacterized protein</fullName>
    </submittedName>
</protein>
<comment type="caution">
    <text evidence="1">The sequence shown here is derived from an EMBL/GenBank/DDBJ whole genome shotgun (WGS) entry which is preliminary data.</text>
</comment>
<evidence type="ECO:0000313" key="2">
    <source>
        <dbReference type="Proteomes" id="UP001175353"/>
    </source>
</evidence>
<evidence type="ECO:0000313" key="1">
    <source>
        <dbReference type="EMBL" id="KAK0953644.1"/>
    </source>
</evidence>
<proteinExistence type="predicted"/>
<organism evidence="1 2">
    <name type="scientific">Friedmanniomyces endolithicus</name>
    <dbReference type="NCBI Taxonomy" id="329885"/>
    <lineage>
        <taxon>Eukaryota</taxon>
        <taxon>Fungi</taxon>
        <taxon>Dikarya</taxon>
        <taxon>Ascomycota</taxon>
        <taxon>Pezizomycotina</taxon>
        <taxon>Dothideomycetes</taxon>
        <taxon>Dothideomycetidae</taxon>
        <taxon>Mycosphaerellales</taxon>
        <taxon>Teratosphaeriaceae</taxon>
        <taxon>Friedmanniomyces</taxon>
    </lineage>
</organism>